<dbReference type="Proteomes" id="UP000198668">
    <property type="component" value="Unassembled WGS sequence"/>
</dbReference>
<organism evidence="1 2">
    <name type="scientific">Pisciglobus halotolerans</name>
    <dbReference type="NCBI Taxonomy" id="745365"/>
    <lineage>
        <taxon>Bacteria</taxon>
        <taxon>Bacillati</taxon>
        <taxon>Bacillota</taxon>
        <taxon>Bacilli</taxon>
        <taxon>Lactobacillales</taxon>
        <taxon>Carnobacteriaceae</taxon>
    </lineage>
</organism>
<keyword evidence="2" id="KW-1185">Reference proteome</keyword>
<name>A0A1I3BBB2_9LACT</name>
<proteinExistence type="predicted"/>
<gene>
    <name evidence="1" type="ORF">SAMN04489868_10562</name>
</gene>
<protein>
    <submittedName>
        <fullName evidence="1">Uncharacterized protein</fullName>
    </submittedName>
</protein>
<sequence>MGNIQKNMVCIDVSGLAFIQNVYRGFSMS</sequence>
<accession>A0A1I3BBB2</accession>
<evidence type="ECO:0000313" key="1">
    <source>
        <dbReference type="EMBL" id="SFH59607.1"/>
    </source>
</evidence>
<reference evidence="1 2" key="1">
    <citation type="submission" date="2016-10" db="EMBL/GenBank/DDBJ databases">
        <authorList>
            <person name="de Groot N.N."/>
        </authorList>
    </citation>
    <scope>NUCLEOTIDE SEQUENCE [LARGE SCALE GENOMIC DNA]</scope>
    <source>
        <strain evidence="1 2">DSM 27630</strain>
    </source>
</reference>
<dbReference type="AlphaFoldDB" id="A0A1I3BBB2"/>
<dbReference type="EMBL" id="FOQE01000005">
    <property type="protein sequence ID" value="SFH59607.1"/>
    <property type="molecule type" value="Genomic_DNA"/>
</dbReference>
<evidence type="ECO:0000313" key="2">
    <source>
        <dbReference type="Proteomes" id="UP000198668"/>
    </source>
</evidence>